<sequence length="310" mass="33984">MIKTVYLAKPRGFCAGVSRAILIVEKALEKYGSPIYVKHAIVHNIHVVEDLKKKGAIFVETIEEIPDGSTAIFSAHGSSPQEHEEAKKKNIKVIDAMCPLVGKVHLEAKTYAQKGCPIIYIGHKGHLEGLGVKGEVDRVRGKFHLIDSLEEAKAFSLDGQTPVAILTQTTLSVFETKDILKTLMQKFPQAILPPQKDICFATENRQEAVKLLGQKAEVVLVIGSQTSSNSNRLKEVAQSSGCKAYLIDDVSFVDSSWLDGMSTVGITSGASAPEYLVEQLIEYFKNLGVSDFQYIEAAKENLVFPLPKEL</sequence>
<evidence type="ECO:0000256" key="2">
    <source>
        <dbReference type="ARBA" id="ARBA00022723"/>
    </source>
</evidence>
<dbReference type="GO" id="GO:0051745">
    <property type="term" value="F:4-hydroxy-3-methylbut-2-enyl diphosphate reductase activity"/>
    <property type="evidence" value="ECO:0007669"/>
    <property type="project" value="UniProtKB-UniRule"/>
</dbReference>
<feature type="binding site" evidence="5">
    <location>
        <position position="43"/>
    </location>
    <ligand>
        <name>dimethylallyl diphosphate</name>
        <dbReference type="ChEBI" id="CHEBI:57623"/>
    </ligand>
</feature>
<dbReference type="GO" id="GO:0050992">
    <property type="term" value="P:dimethylallyl diphosphate biosynthetic process"/>
    <property type="evidence" value="ECO:0007669"/>
    <property type="project" value="UniProtKB-UniRule"/>
</dbReference>
<comment type="pathway">
    <text evidence="5">Isoprenoid biosynthesis; dimethylallyl diphosphate biosynthesis; dimethylallyl diphosphate from (2E)-4-hydroxy-3-methylbutenyl diphosphate: step 1/1.</text>
</comment>
<comment type="similarity">
    <text evidence="5">Belongs to the IspH family.</text>
</comment>
<evidence type="ECO:0000313" key="7">
    <source>
        <dbReference type="Proteomes" id="UP000178659"/>
    </source>
</evidence>
<feature type="binding site" evidence="5">
    <location>
        <position position="126"/>
    </location>
    <ligand>
        <name>dimethylallyl diphosphate</name>
        <dbReference type="ChEBI" id="CHEBI:57623"/>
    </ligand>
</feature>
<dbReference type="GO" id="GO:0016114">
    <property type="term" value="P:terpenoid biosynthetic process"/>
    <property type="evidence" value="ECO:0007669"/>
    <property type="project" value="UniProtKB-UniRule"/>
</dbReference>
<dbReference type="NCBIfam" id="TIGR00216">
    <property type="entry name" value="ispH_lytB"/>
    <property type="match status" value="1"/>
</dbReference>
<organism evidence="6 7">
    <name type="scientific">Candidatus Blackburnbacteria bacterium RIFCSPLOWO2_01_FULL_40_20</name>
    <dbReference type="NCBI Taxonomy" id="1797519"/>
    <lineage>
        <taxon>Bacteria</taxon>
        <taxon>Candidatus Blackburniibacteriota</taxon>
    </lineage>
</organism>
<dbReference type="InterPro" id="IPR003451">
    <property type="entry name" value="LytB/IspH"/>
</dbReference>
<keyword evidence="5" id="KW-0414">Isoprene biosynthesis</keyword>
<dbReference type="UniPathway" id="UPA00056">
    <property type="reaction ID" value="UER00097"/>
</dbReference>
<dbReference type="GO" id="GO:0051539">
    <property type="term" value="F:4 iron, 4 sulfur cluster binding"/>
    <property type="evidence" value="ECO:0007669"/>
    <property type="project" value="UniProtKB-UniRule"/>
</dbReference>
<dbReference type="EC" id="1.17.7.4" evidence="5"/>
<feature type="binding site" evidence="5">
    <location>
        <position position="227"/>
    </location>
    <ligand>
        <name>(2E)-4-hydroxy-3-methylbut-2-enyl diphosphate</name>
        <dbReference type="ChEBI" id="CHEBI:128753"/>
    </ligand>
</feature>
<dbReference type="CDD" id="cd13944">
    <property type="entry name" value="lytB_ispH"/>
    <property type="match status" value="1"/>
</dbReference>
<feature type="binding site" evidence="5">
    <location>
        <position position="271"/>
    </location>
    <ligand>
        <name>dimethylallyl diphosphate</name>
        <dbReference type="ChEBI" id="CHEBI:57623"/>
    </ligand>
</feature>
<feature type="binding site" evidence="5">
    <location>
        <position position="227"/>
    </location>
    <ligand>
        <name>dimethylallyl diphosphate</name>
        <dbReference type="ChEBI" id="CHEBI:57623"/>
    </ligand>
</feature>
<feature type="binding site" evidence="5">
    <location>
        <position position="229"/>
    </location>
    <ligand>
        <name>dimethylallyl diphosphate</name>
        <dbReference type="ChEBI" id="CHEBI:57623"/>
    </ligand>
</feature>
<keyword evidence="1 5" id="KW-0004">4Fe-4S</keyword>
<dbReference type="Gene3D" id="3.40.1010.20">
    <property type="entry name" value="4-hydroxy-3-methylbut-2-enyl diphosphate reductase, catalytic domain"/>
    <property type="match status" value="2"/>
</dbReference>
<keyword evidence="4 5" id="KW-0411">Iron-sulfur</keyword>
<keyword evidence="3 5" id="KW-0408">Iron</keyword>
<evidence type="ECO:0000256" key="1">
    <source>
        <dbReference type="ARBA" id="ARBA00022485"/>
    </source>
</evidence>
<evidence type="ECO:0000256" key="5">
    <source>
        <dbReference type="HAMAP-Rule" id="MF_00191"/>
    </source>
</evidence>
<evidence type="ECO:0000256" key="4">
    <source>
        <dbReference type="ARBA" id="ARBA00023014"/>
    </source>
</evidence>
<dbReference type="PANTHER" id="PTHR30426">
    <property type="entry name" value="4-HYDROXY-3-METHYLBUT-2-ENYL DIPHOSPHATE REDUCTASE"/>
    <property type="match status" value="1"/>
</dbReference>
<name>A0A1G1VF40_9BACT</name>
<feature type="binding site" evidence="5">
    <location>
        <position position="76"/>
    </location>
    <ligand>
        <name>dimethylallyl diphosphate</name>
        <dbReference type="ChEBI" id="CHEBI:57623"/>
    </ligand>
</feature>
<comment type="cofactor">
    <cofactor evidence="5">
        <name>[4Fe-4S] cluster</name>
        <dbReference type="ChEBI" id="CHEBI:49883"/>
    </cofactor>
    <text evidence="5">Binds 1 [4Fe-4S] cluster per subunit.</text>
</comment>
<reference evidence="6 7" key="1">
    <citation type="journal article" date="2016" name="Nat. Commun.">
        <title>Thousands of microbial genomes shed light on interconnected biogeochemical processes in an aquifer system.</title>
        <authorList>
            <person name="Anantharaman K."/>
            <person name="Brown C.T."/>
            <person name="Hug L.A."/>
            <person name="Sharon I."/>
            <person name="Castelle C.J."/>
            <person name="Probst A.J."/>
            <person name="Thomas B.C."/>
            <person name="Singh A."/>
            <person name="Wilkins M.J."/>
            <person name="Karaoz U."/>
            <person name="Brodie E.L."/>
            <person name="Williams K.H."/>
            <person name="Hubbard S.S."/>
            <person name="Banfield J.F."/>
        </authorList>
    </citation>
    <scope>NUCLEOTIDE SEQUENCE [LARGE SCALE GENOMIC DNA]</scope>
</reference>
<feature type="binding site" evidence="5">
    <location>
        <position position="43"/>
    </location>
    <ligand>
        <name>isopentenyl diphosphate</name>
        <dbReference type="ChEBI" id="CHEBI:128769"/>
    </ligand>
</feature>
<keyword evidence="5" id="KW-0560">Oxidoreductase</keyword>
<feature type="active site" description="Proton donor" evidence="5">
    <location>
        <position position="128"/>
    </location>
</feature>
<evidence type="ECO:0000256" key="3">
    <source>
        <dbReference type="ARBA" id="ARBA00023004"/>
    </source>
</evidence>
<feature type="binding site" evidence="5">
    <location>
        <position position="228"/>
    </location>
    <ligand>
        <name>dimethylallyl diphosphate</name>
        <dbReference type="ChEBI" id="CHEBI:57623"/>
    </ligand>
</feature>
<comment type="caution">
    <text evidence="6">The sequence shown here is derived from an EMBL/GenBank/DDBJ whole genome shotgun (WGS) entry which is preliminary data.</text>
</comment>
<feature type="binding site" evidence="5">
    <location>
        <position position="126"/>
    </location>
    <ligand>
        <name>(2E)-4-hydroxy-3-methylbut-2-enyl diphosphate</name>
        <dbReference type="ChEBI" id="CHEBI:128753"/>
    </ligand>
</feature>
<protein>
    <recommendedName>
        <fullName evidence="5">4-hydroxy-3-methylbut-2-enyl diphosphate reductase</fullName>
        <shortName evidence="5">HMBPP reductase</shortName>
        <ecNumber evidence="5">1.17.7.4</ecNumber>
    </recommendedName>
</protein>
<dbReference type="Proteomes" id="UP000178659">
    <property type="component" value="Unassembled WGS sequence"/>
</dbReference>
<dbReference type="HAMAP" id="MF_00191">
    <property type="entry name" value="IspH"/>
    <property type="match status" value="1"/>
</dbReference>
<dbReference type="GO" id="GO:0019288">
    <property type="term" value="P:isopentenyl diphosphate biosynthetic process, methylerythritol 4-phosphate pathway"/>
    <property type="evidence" value="ECO:0007669"/>
    <property type="project" value="UniProtKB-UniRule"/>
</dbReference>
<accession>A0A1G1VF40</accession>
<comment type="function">
    <text evidence="5">Catalyzes the conversion of 1-hydroxy-2-methyl-2-(E)-butenyl 4-diphosphate (HMBPP) into a mixture of isopentenyl diphosphate (IPP) and dimethylallyl diphosphate (DMAPP). Acts in the terminal step of the DOXP/MEP pathway for isoprenoid precursor biosynthesis.</text>
</comment>
<feature type="binding site" evidence="5">
    <location>
        <position position="76"/>
    </location>
    <ligand>
        <name>(2E)-4-hydroxy-3-methylbut-2-enyl diphosphate</name>
        <dbReference type="ChEBI" id="CHEBI:128753"/>
    </ligand>
</feature>
<feature type="binding site" evidence="5">
    <location>
        <position position="228"/>
    </location>
    <ligand>
        <name>isopentenyl diphosphate</name>
        <dbReference type="ChEBI" id="CHEBI:128769"/>
    </ligand>
</feature>
<gene>
    <name evidence="5" type="primary">ispH</name>
    <name evidence="6" type="ORF">A3A77_04085</name>
</gene>
<feature type="binding site" evidence="5">
    <location>
        <position position="98"/>
    </location>
    <ligand>
        <name>[4Fe-4S] cluster</name>
        <dbReference type="ChEBI" id="CHEBI:49883"/>
    </ligand>
</feature>
<feature type="binding site" evidence="5">
    <location>
        <position position="43"/>
    </location>
    <ligand>
        <name>(2E)-4-hydroxy-3-methylbut-2-enyl diphosphate</name>
        <dbReference type="ChEBI" id="CHEBI:128753"/>
    </ligand>
</feature>
<dbReference type="AlphaFoldDB" id="A0A1G1VF40"/>
<feature type="binding site" evidence="5">
    <location>
        <position position="169"/>
    </location>
    <ligand>
        <name>(2E)-4-hydroxy-3-methylbut-2-enyl diphosphate</name>
        <dbReference type="ChEBI" id="CHEBI:128753"/>
    </ligand>
</feature>
<evidence type="ECO:0000313" key="6">
    <source>
        <dbReference type="EMBL" id="OGY13947.1"/>
    </source>
</evidence>
<dbReference type="UniPathway" id="UPA00059">
    <property type="reaction ID" value="UER00105"/>
</dbReference>
<keyword evidence="2 5" id="KW-0479">Metal-binding</keyword>
<feature type="binding site" evidence="5">
    <location>
        <position position="229"/>
    </location>
    <ligand>
        <name>(2E)-4-hydroxy-3-methylbut-2-enyl diphosphate</name>
        <dbReference type="ChEBI" id="CHEBI:128753"/>
    </ligand>
</feature>
<comment type="catalytic activity">
    <reaction evidence="5">
        <text>isopentenyl diphosphate + 2 oxidized [2Fe-2S]-[ferredoxin] + H2O = (2E)-4-hydroxy-3-methylbut-2-enyl diphosphate + 2 reduced [2Fe-2S]-[ferredoxin] + 2 H(+)</text>
        <dbReference type="Rhea" id="RHEA:24488"/>
        <dbReference type="Rhea" id="RHEA-COMP:10000"/>
        <dbReference type="Rhea" id="RHEA-COMP:10001"/>
        <dbReference type="ChEBI" id="CHEBI:15377"/>
        <dbReference type="ChEBI" id="CHEBI:15378"/>
        <dbReference type="ChEBI" id="CHEBI:33737"/>
        <dbReference type="ChEBI" id="CHEBI:33738"/>
        <dbReference type="ChEBI" id="CHEBI:128753"/>
        <dbReference type="ChEBI" id="CHEBI:128769"/>
        <dbReference type="EC" id="1.17.7.4"/>
    </reaction>
</comment>
<dbReference type="Gene3D" id="3.40.50.11270">
    <property type="match status" value="1"/>
</dbReference>
<feature type="binding site" evidence="5">
    <location>
        <position position="199"/>
    </location>
    <ligand>
        <name>[4Fe-4S] cluster</name>
        <dbReference type="ChEBI" id="CHEBI:49883"/>
    </ligand>
</feature>
<dbReference type="EMBL" id="MHCC01000006">
    <property type="protein sequence ID" value="OGY13947.1"/>
    <property type="molecule type" value="Genomic_DNA"/>
</dbReference>
<feature type="binding site" evidence="5">
    <location>
        <position position="229"/>
    </location>
    <ligand>
        <name>isopentenyl diphosphate</name>
        <dbReference type="ChEBI" id="CHEBI:128769"/>
    </ligand>
</feature>
<dbReference type="GO" id="GO:0046872">
    <property type="term" value="F:metal ion binding"/>
    <property type="evidence" value="ECO:0007669"/>
    <property type="project" value="UniProtKB-KW"/>
</dbReference>
<feature type="binding site" evidence="5">
    <location>
        <position position="227"/>
    </location>
    <ligand>
        <name>isopentenyl diphosphate</name>
        <dbReference type="ChEBI" id="CHEBI:128769"/>
    </ligand>
</feature>
<feature type="binding site" evidence="5">
    <location>
        <position position="228"/>
    </location>
    <ligand>
        <name>(2E)-4-hydroxy-3-methylbut-2-enyl diphosphate</name>
        <dbReference type="ChEBI" id="CHEBI:128753"/>
    </ligand>
</feature>
<comment type="catalytic activity">
    <reaction evidence="5">
        <text>dimethylallyl diphosphate + 2 oxidized [2Fe-2S]-[ferredoxin] + H2O = (2E)-4-hydroxy-3-methylbut-2-enyl diphosphate + 2 reduced [2Fe-2S]-[ferredoxin] + 2 H(+)</text>
        <dbReference type="Rhea" id="RHEA:24825"/>
        <dbReference type="Rhea" id="RHEA-COMP:10000"/>
        <dbReference type="Rhea" id="RHEA-COMP:10001"/>
        <dbReference type="ChEBI" id="CHEBI:15377"/>
        <dbReference type="ChEBI" id="CHEBI:15378"/>
        <dbReference type="ChEBI" id="CHEBI:33737"/>
        <dbReference type="ChEBI" id="CHEBI:33738"/>
        <dbReference type="ChEBI" id="CHEBI:57623"/>
        <dbReference type="ChEBI" id="CHEBI:128753"/>
        <dbReference type="EC" id="1.17.7.4"/>
    </reaction>
</comment>
<feature type="binding site" evidence="5">
    <location>
        <position position="271"/>
    </location>
    <ligand>
        <name>isopentenyl diphosphate</name>
        <dbReference type="ChEBI" id="CHEBI:128769"/>
    </ligand>
</feature>
<feature type="binding site" evidence="5">
    <location>
        <position position="76"/>
    </location>
    <ligand>
        <name>isopentenyl diphosphate</name>
        <dbReference type="ChEBI" id="CHEBI:128769"/>
    </ligand>
</feature>
<dbReference type="PANTHER" id="PTHR30426:SF0">
    <property type="entry name" value="4-HYDROXY-3-METHYLBUT-2-ENYL DIPHOSPHATE REDUCTASE"/>
    <property type="match status" value="1"/>
</dbReference>
<feature type="binding site" evidence="5">
    <location>
        <position position="126"/>
    </location>
    <ligand>
        <name>isopentenyl diphosphate</name>
        <dbReference type="ChEBI" id="CHEBI:128769"/>
    </ligand>
</feature>
<feature type="binding site" evidence="5">
    <location>
        <position position="271"/>
    </location>
    <ligand>
        <name>(2E)-4-hydroxy-3-methylbut-2-enyl diphosphate</name>
        <dbReference type="ChEBI" id="CHEBI:128753"/>
    </ligand>
</feature>
<feature type="binding site" evidence="5">
    <location>
        <position position="14"/>
    </location>
    <ligand>
        <name>[4Fe-4S] cluster</name>
        <dbReference type="ChEBI" id="CHEBI:49883"/>
    </ligand>
</feature>
<proteinExistence type="inferred from homology"/>
<dbReference type="Pfam" id="PF02401">
    <property type="entry name" value="LYTB"/>
    <property type="match status" value="1"/>
</dbReference>
<comment type="pathway">
    <text evidence="5">Isoprenoid biosynthesis; isopentenyl diphosphate biosynthesis via DXP pathway; isopentenyl diphosphate from 1-deoxy-D-xylulose 5-phosphate: step 6/6.</text>
</comment>